<reference evidence="3 4" key="1">
    <citation type="submission" date="2015-02" db="EMBL/GenBank/DDBJ databases">
        <title>Pseudomonas helleri sp. nov. and Pseudomonas weihenstephanensis sp. nov., isolated from raw cows milk.</title>
        <authorList>
            <person name="von Neubeck M."/>
            <person name="Huptas C."/>
            <person name="Wenning M."/>
            <person name="Scherer S."/>
        </authorList>
    </citation>
    <scope>NUCLEOTIDE SEQUENCE [LARGE SCALE GENOMIC DNA]</scope>
    <source>
        <strain evidence="3 4">DSM 29166</strain>
    </source>
</reference>
<sequence>MSVAIKVLFVCVANSGRSQLAEALLRHTDPRFDVFSTCYKPSHVDPRTIQALEAVGVDATGLRSKSIHEFRSERFDYLITLCDKSASECHSMPGANEVIAWDFPDPVIRDDPVAFRHTLHHIHERIKLFVLVKTKHLEDL</sequence>
<dbReference type="Gene3D" id="3.40.50.2300">
    <property type="match status" value="1"/>
</dbReference>
<gene>
    <name evidence="3" type="ORF">TU86_13855</name>
</gene>
<dbReference type="STRING" id="1608994.TU86_13855"/>
<proteinExistence type="predicted"/>
<organism evidence="3 4">
    <name type="scientific">Pseudomonas weihenstephanensis</name>
    <dbReference type="NCBI Taxonomy" id="1608994"/>
    <lineage>
        <taxon>Bacteria</taxon>
        <taxon>Pseudomonadati</taxon>
        <taxon>Pseudomonadota</taxon>
        <taxon>Gammaproteobacteria</taxon>
        <taxon>Pseudomonadales</taxon>
        <taxon>Pseudomonadaceae</taxon>
        <taxon>Pseudomonas</taxon>
    </lineage>
</organism>
<comment type="caution">
    <text evidence="3">The sequence shown here is derived from an EMBL/GenBank/DDBJ whole genome shotgun (WGS) entry which is preliminary data.</text>
</comment>
<accession>A0A0J6IN06</accession>
<dbReference type="RefSeq" id="WP_048365102.1">
    <property type="nucleotide sequence ID" value="NZ_JYLF01000005.1"/>
</dbReference>
<dbReference type="InterPro" id="IPR036196">
    <property type="entry name" value="Ptyr_pPase_sf"/>
</dbReference>
<dbReference type="GO" id="GO:0046685">
    <property type="term" value="P:response to arsenic-containing substance"/>
    <property type="evidence" value="ECO:0007669"/>
    <property type="project" value="UniProtKB-KW"/>
</dbReference>
<dbReference type="PATRIC" id="fig|1608994.3.peg.3425"/>
<evidence type="ECO:0000256" key="1">
    <source>
        <dbReference type="ARBA" id="ARBA00022849"/>
    </source>
</evidence>
<dbReference type="Proteomes" id="UP000036325">
    <property type="component" value="Unassembled WGS sequence"/>
</dbReference>
<dbReference type="AlphaFoldDB" id="A0A0J6IN06"/>
<evidence type="ECO:0000259" key="2">
    <source>
        <dbReference type="SMART" id="SM00226"/>
    </source>
</evidence>
<name>A0A0J6IN06_9PSED</name>
<keyword evidence="1" id="KW-0059">Arsenical resistance</keyword>
<feature type="domain" description="Phosphotyrosine protein phosphatase I" evidence="2">
    <location>
        <begin position="5"/>
        <end position="132"/>
    </location>
</feature>
<evidence type="ECO:0000313" key="4">
    <source>
        <dbReference type="Proteomes" id="UP000036325"/>
    </source>
</evidence>
<dbReference type="EMBL" id="JYLF01000005">
    <property type="protein sequence ID" value="KMN13379.1"/>
    <property type="molecule type" value="Genomic_DNA"/>
</dbReference>
<dbReference type="InterPro" id="IPR023485">
    <property type="entry name" value="Ptyr_pPase"/>
</dbReference>
<dbReference type="OrthoDB" id="9793058at2"/>
<dbReference type="PANTHER" id="PTHR43428:SF1">
    <property type="entry name" value="ARSENATE REDUCTASE"/>
    <property type="match status" value="1"/>
</dbReference>
<evidence type="ECO:0000313" key="3">
    <source>
        <dbReference type="EMBL" id="KMN13379.1"/>
    </source>
</evidence>
<protein>
    <submittedName>
        <fullName evidence="3">Protein tyrosine phosphatase</fullName>
    </submittedName>
</protein>
<dbReference type="SUPFAM" id="SSF52788">
    <property type="entry name" value="Phosphotyrosine protein phosphatases I"/>
    <property type="match status" value="1"/>
</dbReference>
<dbReference type="CDD" id="cd16345">
    <property type="entry name" value="LMWP_ArsC"/>
    <property type="match status" value="1"/>
</dbReference>
<dbReference type="SMART" id="SM00226">
    <property type="entry name" value="LMWPc"/>
    <property type="match status" value="1"/>
</dbReference>
<dbReference type="Pfam" id="PF01451">
    <property type="entry name" value="LMWPc"/>
    <property type="match status" value="1"/>
</dbReference>
<dbReference type="PANTHER" id="PTHR43428">
    <property type="entry name" value="ARSENATE REDUCTASE"/>
    <property type="match status" value="1"/>
</dbReference>